<organism evidence="1 2">
    <name type="scientific">Stenotrophomonas cyclobalanopsidis</name>
    <dbReference type="NCBI Taxonomy" id="2771362"/>
    <lineage>
        <taxon>Bacteria</taxon>
        <taxon>Pseudomonadati</taxon>
        <taxon>Pseudomonadota</taxon>
        <taxon>Gammaproteobacteria</taxon>
        <taxon>Lysobacterales</taxon>
        <taxon>Lysobacteraceae</taxon>
        <taxon>Stenotrophomonas</taxon>
    </lineage>
</organism>
<evidence type="ECO:0000313" key="1">
    <source>
        <dbReference type="EMBL" id="KAA9000297.1"/>
    </source>
</evidence>
<dbReference type="RefSeq" id="WP_150454288.1">
    <property type="nucleotide sequence ID" value="NZ_VYKI01000007.1"/>
</dbReference>
<dbReference type="EMBL" id="VYKI01000007">
    <property type="protein sequence ID" value="KAA9000297.1"/>
    <property type="molecule type" value="Genomic_DNA"/>
</dbReference>
<name>A0ABQ6T258_9GAMM</name>
<evidence type="ECO:0000313" key="2">
    <source>
        <dbReference type="Proteomes" id="UP000326367"/>
    </source>
</evidence>
<dbReference type="Proteomes" id="UP000326367">
    <property type="component" value="Unassembled WGS sequence"/>
</dbReference>
<keyword evidence="2" id="KW-1185">Reference proteome</keyword>
<proteinExistence type="predicted"/>
<reference evidence="1 2" key="1">
    <citation type="journal article" date="2020" name="Antonie Van Leeuwenhoek">
        <title>Stenotrophomonas cyclobalanopsidis sp. nov., isolated from the leaf spot disease of Cyclobalanopsis patelliformis.</title>
        <authorList>
            <person name="Bian D.R."/>
            <person name="Xue H."/>
            <person name="Piao C.G."/>
            <person name="Li Y."/>
        </authorList>
    </citation>
    <scope>NUCLEOTIDE SEQUENCE [LARGE SCALE GENOMIC DNA]</scope>
    <source>
        <strain evidence="1 2">TPQG1-4</strain>
    </source>
</reference>
<gene>
    <name evidence="1" type="ORF">FJU31_08095</name>
</gene>
<comment type="caution">
    <text evidence="1">The sequence shown here is derived from an EMBL/GenBank/DDBJ whole genome shotgun (WGS) entry which is preliminary data.</text>
</comment>
<protein>
    <recommendedName>
        <fullName evidence="3">DUF4868 domain-containing protein</fullName>
    </recommendedName>
</protein>
<evidence type="ECO:0008006" key="3">
    <source>
        <dbReference type="Google" id="ProtNLM"/>
    </source>
</evidence>
<accession>A0ABQ6T258</accession>
<sequence length="451" mass="50128">MTQFVFSRRDLQIRIKRLQGVLSNEQLCGIVKKLNTPNEQRFPTMWELVVLDAFAQVASVRHEAPLPSGKCPDLLVNYQSAAGEGLVVVGDILAVSDRGLDERNPVDVLFEQTPVLARKHGVDPVKLAYRINGGRTGKRGQVKVQLALPIRGQMISLLHREVVPWLKAINLKPHEHDVFKPSDKNFDFSITYDPAQTTTMGSYTSYDVAPSKEVNPLYKALKAKTGQLEGVQEGAFKLLVACDGDCGLFRSNVSMTSIGGTFTDRQVVDHFLTKHSSIDGVLLIGVEEKRDFVSAQTDRKLRFDLRVRGSIDPAHLTSPHAELDELIKRALIHFPKPQLAPYNASRRCLDQETSERPQVRYRFTTGGVGGMSVSISSRDLMQLLSGNLSQEDFCKAYRFDAQQVNPFALALSQGRLIQGASLSRLDGDDDLVTFEFGEIDPAIAPFFMPMD</sequence>